<dbReference type="GO" id="GO:0004089">
    <property type="term" value="F:carbonate dehydratase activity"/>
    <property type="evidence" value="ECO:0007669"/>
    <property type="project" value="UniProtKB-EC"/>
</dbReference>
<dbReference type="AlphaFoldDB" id="A0A8J2HRN2"/>
<evidence type="ECO:0000256" key="6">
    <source>
        <dbReference type="ARBA" id="ARBA00048348"/>
    </source>
</evidence>
<dbReference type="PROSITE" id="PS51144">
    <property type="entry name" value="ALPHA_CA_2"/>
    <property type="match status" value="2"/>
</dbReference>
<evidence type="ECO:0000256" key="3">
    <source>
        <dbReference type="ARBA" id="ARBA00022723"/>
    </source>
</evidence>
<dbReference type="CDD" id="cd00326">
    <property type="entry name" value="alpha_CA"/>
    <property type="match status" value="1"/>
</dbReference>
<reference evidence="9" key="1">
    <citation type="submission" date="2021-04" db="EMBL/GenBank/DDBJ databases">
        <authorList>
            <person name="Chebbi M.A.C M."/>
        </authorList>
    </citation>
    <scope>NUCLEOTIDE SEQUENCE</scope>
</reference>
<feature type="signal peptide" evidence="7">
    <location>
        <begin position="1"/>
        <end position="19"/>
    </location>
</feature>
<evidence type="ECO:0000256" key="2">
    <source>
        <dbReference type="ARBA" id="ARBA00012925"/>
    </source>
</evidence>
<keyword evidence="7" id="KW-0732">Signal</keyword>
<dbReference type="Proteomes" id="UP000786811">
    <property type="component" value="Unassembled WGS sequence"/>
</dbReference>
<gene>
    <name evidence="9" type="ORF">HICCMSTLAB_LOCUS13701</name>
</gene>
<dbReference type="SUPFAM" id="SSF51069">
    <property type="entry name" value="Carbonic anhydrase"/>
    <property type="match status" value="2"/>
</dbReference>
<sequence>MIFIFNVILISSCVSLISADYSYKNADEWANEYPQCGGSLQSPINLTWHLVDDSDSNEPIIFENIYDTVAERMTLENDGHTLKLLFQWPNDPEKVPYVHGGPLEGEFRTHSFQFRWGSTITNGSEHQLGGKSYAMEMQTVHYNKEFGSYEEAEGSENGLVLYALFYVTCLSKIFKVDSRFKLQVEEEFDFLTKIIEKLPEVAQPGLSTDIEPFALGDYFDKEKATNYVVYPGSLTHPPCSESVTWLISDRIIPVSKEQVRAFQQLNLLNDDDHNNRPLQPINGRRAKAAQNSNYKNAEEWANEYPQCGGSLQSPIDVSFDLGSEIETIKFENGADSVAERMILENDGHTLKLSFQWPNDPEKKLGEEEFGLLTKIIEKLPEVSEPGTSTDIKPFKLSDFLDQNEFHSYIIYPGSLTHPPCTESIPWIISDRIIEVTEEQVRAFQNLNLFNNDDHNTRPLQPVNGRKAKFATKS</sequence>
<feature type="chain" id="PRO_5035265344" description="carbonic anhydrase" evidence="7">
    <location>
        <begin position="20"/>
        <end position="473"/>
    </location>
</feature>
<dbReference type="EC" id="4.2.1.1" evidence="2"/>
<evidence type="ECO:0000256" key="1">
    <source>
        <dbReference type="ARBA" id="ARBA00010718"/>
    </source>
</evidence>
<dbReference type="InterPro" id="IPR036398">
    <property type="entry name" value="CA_dom_sf"/>
</dbReference>
<keyword evidence="5" id="KW-0456">Lyase</keyword>
<evidence type="ECO:0000256" key="4">
    <source>
        <dbReference type="ARBA" id="ARBA00022833"/>
    </source>
</evidence>
<evidence type="ECO:0000256" key="7">
    <source>
        <dbReference type="SAM" id="SignalP"/>
    </source>
</evidence>
<proteinExistence type="inferred from homology"/>
<dbReference type="SMART" id="SM01057">
    <property type="entry name" value="Carb_anhydrase"/>
    <property type="match status" value="2"/>
</dbReference>
<protein>
    <recommendedName>
        <fullName evidence="2">carbonic anhydrase</fullName>
        <ecNumber evidence="2">4.2.1.1</ecNumber>
    </recommendedName>
</protein>
<dbReference type="InterPro" id="IPR001148">
    <property type="entry name" value="CA_dom"/>
</dbReference>
<evidence type="ECO:0000259" key="8">
    <source>
        <dbReference type="PROSITE" id="PS51144"/>
    </source>
</evidence>
<keyword evidence="4" id="KW-0862">Zinc</keyword>
<dbReference type="InterPro" id="IPR023561">
    <property type="entry name" value="Carbonic_anhydrase_a-class"/>
</dbReference>
<dbReference type="PANTHER" id="PTHR18952:SF265">
    <property type="entry name" value="CARBONIC ANHYDRASE"/>
    <property type="match status" value="1"/>
</dbReference>
<evidence type="ECO:0000313" key="9">
    <source>
        <dbReference type="EMBL" id="CAG5109065.1"/>
    </source>
</evidence>
<accession>A0A8J2HRN2</accession>
<comment type="caution">
    <text evidence="9">The sequence shown here is derived from an EMBL/GenBank/DDBJ whole genome shotgun (WGS) entry which is preliminary data.</text>
</comment>
<comment type="similarity">
    <text evidence="1">Belongs to the alpha-carbonic anhydrase family.</text>
</comment>
<organism evidence="9 10">
    <name type="scientific">Cotesia congregata</name>
    <name type="common">Parasitoid wasp</name>
    <name type="synonym">Apanteles congregatus</name>
    <dbReference type="NCBI Taxonomy" id="51543"/>
    <lineage>
        <taxon>Eukaryota</taxon>
        <taxon>Metazoa</taxon>
        <taxon>Ecdysozoa</taxon>
        <taxon>Arthropoda</taxon>
        <taxon>Hexapoda</taxon>
        <taxon>Insecta</taxon>
        <taxon>Pterygota</taxon>
        <taxon>Neoptera</taxon>
        <taxon>Endopterygota</taxon>
        <taxon>Hymenoptera</taxon>
        <taxon>Apocrita</taxon>
        <taxon>Ichneumonoidea</taxon>
        <taxon>Braconidae</taxon>
        <taxon>Microgastrinae</taxon>
        <taxon>Cotesia</taxon>
    </lineage>
</organism>
<dbReference type="EMBL" id="CAJNRD030001124">
    <property type="protein sequence ID" value="CAG5109065.1"/>
    <property type="molecule type" value="Genomic_DNA"/>
</dbReference>
<dbReference type="PANTHER" id="PTHR18952">
    <property type="entry name" value="CARBONIC ANHYDRASE"/>
    <property type="match status" value="1"/>
</dbReference>
<evidence type="ECO:0000256" key="5">
    <source>
        <dbReference type="ARBA" id="ARBA00023239"/>
    </source>
</evidence>
<name>A0A8J2HRN2_COTCN</name>
<dbReference type="Gene3D" id="3.10.200.10">
    <property type="entry name" value="Alpha carbonic anhydrase"/>
    <property type="match status" value="3"/>
</dbReference>
<feature type="domain" description="Alpha-carbonic anhydrase" evidence="8">
    <location>
        <begin position="19"/>
        <end position="290"/>
    </location>
</feature>
<feature type="domain" description="Alpha-carbonic anhydrase" evidence="8">
    <location>
        <begin position="292"/>
        <end position="471"/>
    </location>
</feature>
<dbReference type="OrthoDB" id="429145at2759"/>
<dbReference type="Pfam" id="PF00194">
    <property type="entry name" value="Carb_anhydrase"/>
    <property type="match status" value="3"/>
</dbReference>
<comment type="catalytic activity">
    <reaction evidence="6">
        <text>hydrogencarbonate + H(+) = CO2 + H2O</text>
        <dbReference type="Rhea" id="RHEA:10748"/>
        <dbReference type="ChEBI" id="CHEBI:15377"/>
        <dbReference type="ChEBI" id="CHEBI:15378"/>
        <dbReference type="ChEBI" id="CHEBI:16526"/>
        <dbReference type="ChEBI" id="CHEBI:17544"/>
        <dbReference type="EC" id="4.2.1.1"/>
    </reaction>
</comment>
<evidence type="ECO:0000313" key="10">
    <source>
        <dbReference type="Proteomes" id="UP000786811"/>
    </source>
</evidence>
<dbReference type="GO" id="GO:0008270">
    <property type="term" value="F:zinc ion binding"/>
    <property type="evidence" value="ECO:0007669"/>
    <property type="project" value="InterPro"/>
</dbReference>
<keyword evidence="3" id="KW-0479">Metal-binding</keyword>
<keyword evidence="10" id="KW-1185">Reference proteome</keyword>